<feature type="domain" description="Right handed beta helix" evidence="10">
    <location>
        <begin position="273"/>
        <end position="441"/>
    </location>
</feature>
<dbReference type="RefSeq" id="WP_250725500.1">
    <property type="nucleotide sequence ID" value="NZ_CP098400.1"/>
</dbReference>
<evidence type="ECO:0000256" key="9">
    <source>
        <dbReference type="SAM" id="SignalP"/>
    </source>
</evidence>
<evidence type="ECO:0000256" key="1">
    <source>
        <dbReference type="ARBA" id="ARBA00001913"/>
    </source>
</evidence>
<evidence type="ECO:0000313" key="11">
    <source>
        <dbReference type="EMBL" id="URW80983.1"/>
    </source>
</evidence>
<evidence type="ECO:0000256" key="8">
    <source>
        <dbReference type="ARBA" id="ARBA00038263"/>
    </source>
</evidence>
<keyword evidence="6" id="KW-0106">Calcium</keyword>
<dbReference type="KEGG" id="alkq:M9189_06415"/>
<keyword evidence="4" id="KW-0479">Metal-binding</keyword>
<reference evidence="11" key="2">
    <citation type="submission" date="2022-06" db="EMBL/GenBank/DDBJ databases">
        <title>Xiashengella guii gen. nov. sp. nov., a bacterium isolated form anaerobic digestion tank.</title>
        <authorList>
            <person name="Huang H."/>
        </authorList>
    </citation>
    <scope>NUCLEOTIDE SEQUENCE</scope>
    <source>
        <strain evidence="11">Ai-910</strain>
    </source>
</reference>
<keyword evidence="7" id="KW-0456">Lyase</keyword>
<evidence type="ECO:0000259" key="10">
    <source>
        <dbReference type="Pfam" id="PF13229"/>
    </source>
</evidence>
<dbReference type="InterPro" id="IPR012334">
    <property type="entry name" value="Pectin_lyas_fold"/>
</dbReference>
<keyword evidence="3" id="KW-0964">Secreted</keyword>
<sequence>MKFFTGIKATIPALCIIGLAACAQVQQEESEPIVYGPIDQVYELPQTAGTIYYVAPDGDPTADGLSLDKPTSIEAAIERVVTGDAIVMRGGEYRTGNLEFNQGITIQPYNDEKPVIKGCLIADNWQQDADGLWFTEWEYLFPGVPESWWVRQWNEKNTPLHRFNNDAVFIDGQLLQSAGSKEELNEETFLVDYDNKKIYLAADPSGKTVEITAFRKAIHRVVTDVHGKSSDGRGPVIKGLLVTMYPDTMVHIDGYYPQGVSAEEEHGKDVIGTVFENCTFSKSLRICVFAIGDSMVMRNCKIEDSNTEGLYIVASSDVLLERNIFGRNNIEKWTGFYPSAVKIFNQTHRVVCRENLITDNPFSNGLWYDVGNKDGIFINNRVENVGRTKIEDPADRIWGGMAGFFFEISEHVTVVGNTFVNNDMGVWILNSRSAEVYNNTFINSTAAFSRNSRGDGNDHFGWHIDTAPGVDERENHVFVNNLMIHNAELEKPMVNVSQPANMCERLPNPAMKVSDNNVYVTLPETGETTLISWSPFANEECNLKVTDLADFQAAFTQFEANSGFYANYQGVAPTTDSDKVVAEFEGHKFAAPIPEHIQKIAGWNLKEGETFIGAK</sequence>
<keyword evidence="12" id="KW-1185">Reference proteome</keyword>
<feature type="chain" id="PRO_5039896410" evidence="9">
    <location>
        <begin position="24"/>
        <end position="615"/>
    </location>
</feature>
<proteinExistence type="inferred from homology"/>
<dbReference type="AlphaFoldDB" id="A0A9J6ZT81"/>
<dbReference type="InterPro" id="IPR022441">
    <property type="entry name" value="Para_beta_helix_rpt-2"/>
</dbReference>
<dbReference type="Pfam" id="PF13229">
    <property type="entry name" value="Beta_helix"/>
    <property type="match status" value="1"/>
</dbReference>
<dbReference type="SMART" id="SM00710">
    <property type="entry name" value="PbH1"/>
    <property type="match status" value="7"/>
</dbReference>
<dbReference type="PANTHER" id="PTHR40088:SF1">
    <property type="entry name" value="PECTATE LYASE PEL9"/>
    <property type="match status" value="1"/>
</dbReference>
<comment type="similarity">
    <text evidence="8">Belongs to the polysaccharide lyase 9 family.</text>
</comment>
<dbReference type="NCBIfam" id="TIGR03804">
    <property type="entry name" value="para_beta_helix"/>
    <property type="match status" value="1"/>
</dbReference>
<dbReference type="InterPro" id="IPR052052">
    <property type="entry name" value="Polysaccharide_Lyase_9"/>
</dbReference>
<comment type="cofactor">
    <cofactor evidence="1">
        <name>Ca(2+)</name>
        <dbReference type="ChEBI" id="CHEBI:29108"/>
    </cofactor>
</comment>
<evidence type="ECO:0000256" key="6">
    <source>
        <dbReference type="ARBA" id="ARBA00022837"/>
    </source>
</evidence>
<gene>
    <name evidence="11" type="ORF">M9189_06415</name>
</gene>
<dbReference type="PANTHER" id="PTHR40088">
    <property type="entry name" value="PECTATE LYASE (EUROFUNG)"/>
    <property type="match status" value="1"/>
</dbReference>
<dbReference type="GO" id="GO:0046872">
    <property type="term" value="F:metal ion binding"/>
    <property type="evidence" value="ECO:0007669"/>
    <property type="project" value="UniProtKB-KW"/>
</dbReference>
<evidence type="ECO:0000256" key="2">
    <source>
        <dbReference type="ARBA" id="ARBA00004613"/>
    </source>
</evidence>
<reference evidence="11" key="1">
    <citation type="submission" date="2022-05" db="EMBL/GenBank/DDBJ databases">
        <authorList>
            <person name="Sun X."/>
        </authorList>
    </citation>
    <scope>NUCLEOTIDE SEQUENCE</scope>
    <source>
        <strain evidence="11">Ai-910</strain>
    </source>
</reference>
<evidence type="ECO:0000256" key="4">
    <source>
        <dbReference type="ARBA" id="ARBA00022723"/>
    </source>
</evidence>
<dbReference type="GO" id="GO:0005576">
    <property type="term" value="C:extracellular region"/>
    <property type="evidence" value="ECO:0007669"/>
    <property type="project" value="UniProtKB-SubCell"/>
</dbReference>
<evidence type="ECO:0000256" key="7">
    <source>
        <dbReference type="ARBA" id="ARBA00023239"/>
    </source>
</evidence>
<dbReference type="EMBL" id="CP098400">
    <property type="protein sequence ID" value="URW80983.1"/>
    <property type="molecule type" value="Genomic_DNA"/>
</dbReference>
<dbReference type="PROSITE" id="PS51257">
    <property type="entry name" value="PROKAR_LIPOPROTEIN"/>
    <property type="match status" value="1"/>
</dbReference>
<feature type="signal peptide" evidence="9">
    <location>
        <begin position="1"/>
        <end position="23"/>
    </location>
</feature>
<protein>
    <submittedName>
        <fullName evidence="11">Right-handed parallel beta-helix repeat-containing protein</fullName>
    </submittedName>
</protein>
<accession>A0A9J6ZT81</accession>
<dbReference type="SUPFAM" id="SSF51126">
    <property type="entry name" value="Pectin lyase-like"/>
    <property type="match status" value="1"/>
</dbReference>
<organism evidence="11 12">
    <name type="scientific">Xiashengella succiniciproducens</name>
    <dbReference type="NCBI Taxonomy" id="2949635"/>
    <lineage>
        <taxon>Bacteria</taxon>
        <taxon>Pseudomonadati</taxon>
        <taxon>Bacteroidota</taxon>
        <taxon>Bacteroidia</taxon>
        <taxon>Marinilabiliales</taxon>
        <taxon>Marinilabiliaceae</taxon>
        <taxon>Xiashengella</taxon>
    </lineage>
</organism>
<comment type="subcellular location">
    <subcellularLocation>
        <location evidence="2">Secreted</location>
    </subcellularLocation>
</comment>
<dbReference type="GO" id="GO:0016837">
    <property type="term" value="F:carbon-oxygen lyase activity, acting on polysaccharides"/>
    <property type="evidence" value="ECO:0007669"/>
    <property type="project" value="TreeGrafter"/>
</dbReference>
<evidence type="ECO:0000313" key="12">
    <source>
        <dbReference type="Proteomes" id="UP001056426"/>
    </source>
</evidence>
<dbReference type="InterPro" id="IPR006626">
    <property type="entry name" value="PbH1"/>
</dbReference>
<keyword evidence="5 9" id="KW-0732">Signal</keyword>
<dbReference type="InterPro" id="IPR039448">
    <property type="entry name" value="Beta_helix"/>
</dbReference>
<dbReference type="Gene3D" id="2.160.20.10">
    <property type="entry name" value="Single-stranded right-handed beta-helix, Pectin lyase-like"/>
    <property type="match status" value="2"/>
</dbReference>
<dbReference type="Proteomes" id="UP001056426">
    <property type="component" value="Chromosome"/>
</dbReference>
<name>A0A9J6ZT81_9BACT</name>
<evidence type="ECO:0000256" key="5">
    <source>
        <dbReference type="ARBA" id="ARBA00022729"/>
    </source>
</evidence>
<dbReference type="InterPro" id="IPR011050">
    <property type="entry name" value="Pectin_lyase_fold/virulence"/>
</dbReference>
<evidence type="ECO:0000256" key="3">
    <source>
        <dbReference type="ARBA" id="ARBA00022525"/>
    </source>
</evidence>